<name>A0ABT8F737_9BACT</name>
<protein>
    <submittedName>
        <fullName evidence="2">Type IX secretion system protein PorQ</fullName>
    </submittedName>
</protein>
<proteinExistence type="predicted"/>
<dbReference type="NCBIfam" id="NF033709">
    <property type="entry name" value="PorV_fam"/>
    <property type="match status" value="1"/>
</dbReference>
<dbReference type="EMBL" id="JAUHJS010000006">
    <property type="protein sequence ID" value="MDN4166275.1"/>
    <property type="molecule type" value="Genomic_DNA"/>
</dbReference>
<dbReference type="Proteomes" id="UP001168552">
    <property type="component" value="Unassembled WGS sequence"/>
</dbReference>
<dbReference type="RefSeq" id="WP_320004813.1">
    <property type="nucleotide sequence ID" value="NZ_JAUHJS010000006.1"/>
</dbReference>
<accession>A0ABT8F737</accession>
<keyword evidence="3" id="KW-1185">Reference proteome</keyword>
<evidence type="ECO:0000313" key="3">
    <source>
        <dbReference type="Proteomes" id="UP001168552"/>
    </source>
</evidence>
<feature type="signal peptide" evidence="1">
    <location>
        <begin position="1"/>
        <end position="18"/>
    </location>
</feature>
<dbReference type="NCBIfam" id="NF033711">
    <property type="entry name" value="T9SS_PorQ"/>
    <property type="match status" value="1"/>
</dbReference>
<evidence type="ECO:0000313" key="2">
    <source>
        <dbReference type="EMBL" id="MDN4166275.1"/>
    </source>
</evidence>
<feature type="chain" id="PRO_5045290184" evidence="1">
    <location>
        <begin position="19"/>
        <end position="339"/>
    </location>
</feature>
<comment type="caution">
    <text evidence="2">The sequence shown here is derived from an EMBL/GenBank/DDBJ whole genome shotgun (WGS) entry which is preliminary data.</text>
</comment>
<evidence type="ECO:0000256" key="1">
    <source>
        <dbReference type="SAM" id="SignalP"/>
    </source>
</evidence>
<gene>
    <name evidence="2" type="primary">porQ</name>
    <name evidence="2" type="ORF">QWY31_12240</name>
</gene>
<organism evidence="2 3">
    <name type="scientific">Shiella aurantiaca</name>
    <dbReference type="NCBI Taxonomy" id="3058365"/>
    <lineage>
        <taxon>Bacteria</taxon>
        <taxon>Pseudomonadati</taxon>
        <taxon>Bacteroidota</taxon>
        <taxon>Cytophagia</taxon>
        <taxon>Cytophagales</taxon>
        <taxon>Shiellaceae</taxon>
        <taxon>Shiella</taxon>
    </lineage>
</organism>
<dbReference type="Gene3D" id="2.40.160.60">
    <property type="entry name" value="Outer membrane protein transport protein (OMPP1/FadL/TodX)"/>
    <property type="match status" value="1"/>
</dbReference>
<reference evidence="2" key="1">
    <citation type="submission" date="2023-06" db="EMBL/GenBank/DDBJ databases">
        <title>Cytophagales bacterium Strain LB-30, isolated from soil.</title>
        <authorList>
            <person name="Liu B."/>
        </authorList>
    </citation>
    <scope>NUCLEOTIDE SEQUENCE</scope>
    <source>
        <strain evidence="2">LB-30</strain>
    </source>
</reference>
<keyword evidence="1" id="KW-0732">Signal</keyword>
<dbReference type="SUPFAM" id="SSF56935">
    <property type="entry name" value="Porins"/>
    <property type="match status" value="1"/>
</dbReference>
<sequence>MKKSLTAILLALGIQSFAQTGGLNTYAFLSLPANTRVAALGGVLVSHPQADVQMLLSNPALLSAENHQQLGFTYLGLPASMGQSTVAYAHQIREGQMLGLGIQYLNFGDFEAFDDTGNSLGTFDAAAYQLAGSYAHQLGNFRMGASLKWVQTRLGTYGSSALLTDIGATFVHPEKSLQVGLVIKNMGVQLTQFSETNLREELPMDVQLGITFKPEYMPFRFSFTTYRWIRSGSLQENEGGTTQSAGTFDQIMSHLAIGTELLLNKNFHVRAGYNHQLRYELGLPESRGAAGFSLGFMLRVKAFELSYSRQIYNQAGAGNWLGVQIALSSVFKKSETTNE</sequence>